<keyword evidence="3" id="KW-1185">Reference proteome</keyword>
<feature type="signal peptide" evidence="1">
    <location>
        <begin position="1"/>
        <end position="21"/>
    </location>
</feature>
<keyword evidence="1" id="KW-0732">Signal</keyword>
<organism evidence="2 3">
    <name type="scientific">Teretinema zuelzerae</name>
    <dbReference type="NCBI Taxonomy" id="156"/>
    <lineage>
        <taxon>Bacteria</taxon>
        <taxon>Pseudomonadati</taxon>
        <taxon>Spirochaetota</taxon>
        <taxon>Spirochaetia</taxon>
        <taxon>Spirochaetales</taxon>
        <taxon>Treponemataceae</taxon>
        <taxon>Teretinema</taxon>
    </lineage>
</organism>
<evidence type="ECO:0000256" key="1">
    <source>
        <dbReference type="SAM" id="SignalP"/>
    </source>
</evidence>
<feature type="chain" id="PRO_5041985634" description="DUF5640 domain-containing protein" evidence="1">
    <location>
        <begin position="22"/>
        <end position="119"/>
    </location>
</feature>
<dbReference type="AlphaFoldDB" id="A0AAE3EHX3"/>
<evidence type="ECO:0008006" key="4">
    <source>
        <dbReference type="Google" id="ProtNLM"/>
    </source>
</evidence>
<comment type="caution">
    <text evidence="2">The sequence shown here is derived from an EMBL/GenBank/DDBJ whole genome shotgun (WGS) entry which is preliminary data.</text>
</comment>
<dbReference type="Proteomes" id="UP001198163">
    <property type="component" value="Unassembled WGS sequence"/>
</dbReference>
<evidence type="ECO:0000313" key="3">
    <source>
        <dbReference type="Proteomes" id="UP001198163"/>
    </source>
</evidence>
<sequence length="119" mass="12931">MKKLKSFLAFLAAAALVFTLAACEQASDADKSPFAGTWTDGMLPLGGTEWVFTSTNINQKVNFGSVVLEMSGTYTYDSEAKTLTISYIDMGTMTYTYEFSGSTLTLTDEEGEDTVLTKQ</sequence>
<reference evidence="2" key="1">
    <citation type="submission" date="2021-08" db="EMBL/GenBank/DDBJ databases">
        <title>Comparative analyses of Brucepasteria parasyntrophica and Teretinema zuelzerae.</title>
        <authorList>
            <person name="Song Y."/>
            <person name="Brune A."/>
        </authorList>
    </citation>
    <scope>NUCLEOTIDE SEQUENCE</scope>
    <source>
        <strain evidence="2">DSM 1903</strain>
    </source>
</reference>
<evidence type="ECO:0000313" key="2">
    <source>
        <dbReference type="EMBL" id="MCD1653933.1"/>
    </source>
</evidence>
<dbReference type="PROSITE" id="PS51257">
    <property type="entry name" value="PROKAR_LIPOPROTEIN"/>
    <property type="match status" value="1"/>
</dbReference>
<protein>
    <recommendedName>
        <fullName evidence="4">DUF5640 domain-containing protein</fullName>
    </recommendedName>
</protein>
<name>A0AAE3EHX3_9SPIR</name>
<accession>A0AAE3EHX3</accession>
<dbReference type="RefSeq" id="WP_230753568.1">
    <property type="nucleotide sequence ID" value="NZ_JAINWA010000001.1"/>
</dbReference>
<gene>
    <name evidence="2" type="ORF">K7J14_04380</name>
</gene>
<proteinExistence type="predicted"/>
<dbReference type="EMBL" id="JAINWA010000001">
    <property type="protein sequence ID" value="MCD1653933.1"/>
    <property type="molecule type" value="Genomic_DNA"/>
</dbReference>